<dbReference type="GO" id="GO:0140359">
    <property type="term" value="F:ABC-type transporter activity"/>
    <property type="evidence" value="ECO:0007669"/>
    <property type="project" value="InterPro"/>
</dbReference>
<feature type="transmembrane region" description="Helical" evidence="5">
    <location>
        <begin position="181"/>
        <end position="205"/>
    </location>
</feature>
<keyword evidence="4 5" id="KW-0472">Membrane</keyword>
<accession>A0AAN8TSZ4</accession>
<evidence type="ECO:0000256" key="2">
    <source>
        <dbReference type="ARBA" id="ARBA00022692"/>
    </source>
</evidence>
<dbReference type="InterPro" id="IPR013525">
    <property type="entry name" value="ABC2_TM"/>
</dbReference>
<name>A0AAN8TSZ4_SOLBU</name>
<dbReference type="Proteomes" id="UP001371456">
    <property type="component" value="Unassembled WGS sequence"/>
</dbReference>
<keyword evidence="8" id="KW-1185">Reference proteome</keyword>
<dbReference type="Pfam" id="PF01061">
    <property type="entry name" value="ABC2_membrane"/>
    <property type="match status" value="1"/>
</dbReference>
<feature type="transmembrane region" description="Helical" evidence="5">
    <location>
        <begin position="105"/>
        <end position="125"/>
    </location>
</feature>
<dbReference type="EMBL" id="JBANQN010000005">
    <property type="protein sequence ID" value="KAK6790193.1"/>
    <property type="molecule type" value="Genomic_DNA"/>
</dbReference>
<evidence type="ECO:0000259" key="6">
    <source>
        <dbReference type="Pfam" id="PF01061"/>
    </source>
</evidence>
<protein>
    <recommendedName>
        <fullName evidence="6">ABC-2 type transporter transmembrane domain-containing protein</fullName>
    </recommendedName>
</protein>
<reference evidence="7 8" key="1">
    <citation type="submission" date="2024-02" db="EMBL/GenBank/DDBJ databases">
        <title>de novo genome assembly of Solanum bulbocastanum strain 11H21.</title>
        <authorList>
            <person name="Hosaka A.J."/>
        </authorList>
    </citation>
    <scope>NUCLEOTIDE SEQUENCE [LARGE SCALE GENOMIC DNA]</scope>
    <source>
        <tissue evidence="7">Young leaves</tissue>
    </source>
</reference>
<dbReference type="GO" id="GO:0016020">
    <property type="term" value="C:membrane"/>
    <property type="evidence" value="ECO:0007669"/>
    <property type="project" value="UniProtKB-SubCell"/>
</dbReference>
<gene>
    <name evidence="7" type="ORF">RDI58_013993</name>
</gene>
<keyword evidence="3 5" id="KW-1133">Transmembrane helix</keyword>
<feature type="transmembrane region" description="Helical" evidence="5">
    <location>
        <begin position="137"/>
        <end position="156"/>
    </location>
</feature>
<dbReference type="AlphaFoldDB" id="A0AAN8TSZ4"/>
<sequence>MACLWKQHLSYRRNPSYTAVRFIFTVILALVFGTLFWDLGRRVSRSQDLLNAMGSMYAATLFLGVQNCSSVQPVVAVERTVFYRERAAGMYSALPYAFGQVIVEIPYVFVQAAFYVWNLFSGFIVPRPDIPIWWRWYYWLCPVAWTLYGLVATQFGDLQTMLSNDENVEQFLGRYFGFKHVFLGVVASIIVAWPVVFAFLFAFAIKAFNFQKR</sequence>
<evidence type="ECO:0000313" key="7">
    <source>
        <dbReference type="EMBL" id="KAK6790193.1"/>
    </source>
</evidence>
<proteinExistence type="predicted"/>
<evidence type="ECO:0000256" key="4">
    <source>
        <dbReference type="ARBA" id="ARBA00023136"/>
    </source>
</evidence>
<organism evidence="7 8">
    <name type="scientific">Solanum bulbocastanum</name>
    <name type="common">Wild potato</name>
    <dbReference type="NCBI Taxonomy" id="147425"/>
    <lineage>
        <taxon>Eukaryota</taxon>
        <taxon>Viridiplantae</taxon>
        <taxon>Streptophyta</taxon>
        <taxon>Embryophyta</taxon>
        <taxon>Tracheophyta</taxon>
        <taxon>Spermatophyta</taxon>
        <taxon>Magnoliopsida</taxon>
        <taxon>eudicotyledons</taxon>
        <taxon>Gunneridae</taxon>
        <taxon>Pentapetalae</taxon>
        <taxon>asterids</taxon>
        <taxon>lamiids</taxon>
        <taxon>Solanales</taxon>
        <taxon>Solanaceae</taxon>
        <taxon>Solanoideae</taxon>
        <taxon>Solaneae</taxon>
        <taxon>Solanum</taxon>
    </lineage>
</organism>
<evidence type="ECO:0000256" key="1">
    <source>
        <dbReference type="ARBA" id="ARBA00004141"/>
    </source>
</evidence>
<evidence type="ECO:0000256" key="5">
    <source>
        <dbReference type="SAM" id="Phobius"/>
    </source>
</evidence>
<keyword evidence="2 5" id="KW-0812">Transmembrane</keyword>
<evidence type="ECO:0000313" key="8">
    <source>
        <dbReference type="Proteomes" id="UP001371456"/>
    </source>
</evidence>
<dbReference type="PANTHER" id="PTHR48040:SF32">
    <property type="entry name" value="PLEIOTROPIC DRUG RESISTANCE PROTEIN 1-LIKE ISOFORM X1"/>
    <property type="match status" value="1"/>
</dbReference>
<dbReference type="PANTHER" id="PTHR48040">
    <property type="entry name" value="PLEIOTROPIC DRUG RESISTANCE PROTEIN 1-LIKE ISOFORM X1"/>
    <property type="match status" value="1"/>
</dbReference>
<feature type="transmembrane region" description="Helical" evidence="5">
    <location>
        <begin position="19"/>
        <end position="37"/>
    </location>
</feature>
<comment type="caution">
    <text evidence="7">The sequence shown here is derived from an EMBL/GenBank/DDBJ whole genome shotgun (WGS) entry which is preliminary data.</text>
</comment>
<comment type="subcellular location">
    <subcellularLocation>
        <location evidence="1">Membrane</location>
        <topology evidence="1">Multi-pass membrane protein</topology>
    </subcellularLocation>
</comment>
<evidence type="ECO:0000256" key="3">
    <source>
        <dbReference type="ARBA" id="ARBA00022989"/>
    </source>
</evidence>
<feature type="domain" description="ABC-2 type transporter transmembrane" evidence="6">
    <location>
        <begin position="2"/>
        <end position="116"/>
    </location>
</feature>